<gene>
    <name evidence="8" type="ORF">EXE57_03785</name>
</gene>
<dbReference type="Proteomes" id="UP000294894">
    <property type="component" value="Chromosome"/>
</dbReference>
<evidence type="ECO:0000256" key="3">
    <source>
        <dbReference type="ARBA" id="ARBA00022692"/>
    </source>
</evidence>
<accession>A0A4P7GIA8</accession>
<evidence type="ECO:0000256" key="2">
    <source>
        <dbReference type="ARBA" id="ARBA00022475"/>
    </source>
</evidence>
<evidence type="ECO:0000256" key="1">
    <source>
        <dbReference type="ARBA" id="ARBA00004651"/>
    </source>
</evidence>
<dbReference type="InterPro" id="IPR010432">
    <property type="entry name" value="RDD"/>
</dbReference>
<sequence length="138" mass="14349">MSGADVYAGAVIETASWARRALALAVDWFASTLAVIALIGPAGWLDDPNSGFYVMGVFALESAVLTSLAGGSFGKLATRLRVVRSDGSGRPVDLLRSLARALLVCLVVPPLVFRPDGRGLHDLAAGTQTALLQDLRGA</sequence>
<keyword evidence="4 6" id="KW-1133">Transmembrane helix</keyword>
<keyword evidence="3 6" id="KW-0812">Transmembrane</keyword>
<dbReference type="OrthoDB" id="5187110at2"/>
<evidence type="ECO:0000256" key="6">
    <source>
        <dbReference type="SAM" id="Phobius"/>
    </source>
</evidence>
<dbReference type="AlphaFoldDB" id="A0A4P7GIA8"/>
<keyword evidence="9" id="KW-1185">Reference proteome</keyword>
<evidence type="ECO:0000259" key="7">
    <source>
        <dbReference type="Pfam" id="PF06271"/>
    </source>
</evidence>
<dbReference type="PANTHER" id="PTHR36115:SF6">
    <property type="entry name" value="PROLINE-RICH ANTIGEN HOMOLOG"/>
    <property type="match status" value="1"/>
</dbReference>
<proteinExistence type="predicted"/>
<protein>
    <submittedName>
        <fullName evidence="8">RDD family protein</fullName>
    </submittedName>
</protein>
<feature type="transmembrane region" description="Helical" evidence="6">
    <location>
        <begin position="21"/>
        <end position="45"/>
    </location>
</feature>
<dbReference type="GO" id="GO:0005886">
    <property type="term" value="C:plasma membrane"/>
    <property type="evidence" value="ECO:0007669"/>
    <property type="project" value="UniProtKB-SubCell"/>
</dbReference>
<keyword evidence="5 6" id="KW-0472">Membrane</keyword>
<dbReference type="KEGG" id="noy:EXE57_03785"/>
<evidence type="ECO:0000313" key="9">
    <source>
        <dbReference type="Proteomes" id="UP000294894"/>
    </source>
</evidence>
<dbReference type="InterPro" id="IPR051791">
    <property type="entry name" value="Pra-immunoreactive"/>
</dbReference>
<dbReference type="Pfam" id="PF06271">
    <property type="entry name" value="RDD"/>
    <property type="match status" value="1"/>
</dbReference>
<dbReference type="PANTHER" id="PTHR36115">
    <property type="entry name" value="PROLINE-RICH ANTIGEN HOMOLOG-RELATED"/>
    <property type="match status" value="1"/>
</dbReference>
<name>A0A4P7GIA8_9ACTN</name>
<dbReference type="EMBL" id="CP038267">
    <property type="protein sequence ID" value="QBR91484.1"/>
    <property type="molecule type" value="Genomic_DNA"/>
</dbReference>
<evidence type="ECO:0000256" key="5">
    <source>
        <dbReference type="ARBA" id="ARBA00023136"/>
    </source>
</evidence>
<feature type="transmembrane region" description="Helical" evidence="6">
    <location>
        <begin position="51"/>
        <end position="73"/>
    </location>
</feature>
<comment type="subcellular location">
    <subcellularLocation>
        <location evidence="1">Cell membrane</location>
        <topology evidence="1">Multi-pass membrane protein</topology>
    </subcellularLocation>
</comment>
<feature type="domain" description="RDD" evidence="7">
    <location>
        <begin position="14"/>
        <end position="126"/>
    </location>
</feature>
<reference evidence="8 9" key="1">
    <citation type="submission" date="2019-03" db="EMBL/GenBank/DDBJ databases">
        <title>Three New Species of Nocardioides, Nocardioides euryhalodurans sp. nov., Nocardioides seonyuensis sp. nov. and Nocardioides eburneoflavus sp. nov., Iolated from Soil.</title>
        <authorList>
            <person name="Roh S.G."/>
            <person name="Lee C."/>
            <person name="Kim M.-K."/>
            <person name="Kim S.B."/>
        </authorList>
    </citation>
    <scope>NUCLEOTIDE SEQUENCE [LARGE SCALE GENOMIC DNA]</scope>
    <source>
        <strain evidence="8 9">MMS17-SY117</strain>
    </source>
</reference>
<organism evidence="8 9">
    <name type="scientific">Nocardioides euryhalodurans</name>
    <dbReference type="NCBI Taxonomy" id="2518370"/>
    <lineage>
        <taxon>Bacteria</taxon>
        <taxon>Bacillati</taxon>
        <taxon>Actinomycetota</taxon>
        <taxon>Actinomycetes</taxon>
        <taxon>Propionibacteriales</taxon>
        <taxon>Nocardioidaceae</taxon>
        <taxon>Nocardioides</taxon>
    </lineage>
</organism>
<evidence type="ECO:0000256" key="4">
    <source>
        <dbReference type="ARBA" id="ARBA00022989"/>
    </source>
</evidence>
<keyword evidence="2" id="KW-1003">Cell membrane</keyword>
<evidence type="ECO:0000313" key="8">
    <source>
        <dbReference type="EMBL" id="QBR91484.1"/>
    </source>
</evidence>